<proteinExistence type="predicted"/>
<dbReference type="STRING" id="1328313.DS2_17687"/>
<dbReference type="PANTHER" id="PTHR43975:SF2">
    <property type="entry name" value="EG:BACR7A4.14 PROTEIN-RELATED"/>
    <property type="match status" value="1"/>
</dbReference>
<dbReference type="InterPro" id="IPR002347">
    <property type="entry name" value="SDR_fam"/>
</dbReference>
<dbReference type="RefSeq" id="WP_235188639.1">
    <property type="nucleotide sequence ID" value="NZ_ARZY01000048.1"/>
</dbReference>
<name>W7QHG6_9ALTE</name>
<organism evidence="1 2">
    <name type="scientific">Catenovulum agarivorans DS-2</name>
    <dbReference type="NCBI Taxonomy" id="1328313"/>
    <lineage>
        <taxon>Bacteria</taxon>
        <taxon>Pseudomonadati</taxon>
        <taxon>Pseudomonadota</taxon>
        <taxon>Gammaproteobacteria</taxon>
        <taxon>Alteromonadales</taxon>
        <taxon>Alteromonadaceae</taxon>
        <taxon>Catenovulum</taxon>
    </lineage>
</organism>
<dbReference type="PRINTS" id="PR00081">
    <property type="entry name" value="GDHRDH"/>
</dbReference>
<accession>W7QHG6</accession>
<dbReference type="Gene3D" id="3.40.50.720">
    <property type="entry name" value="NAD(P)-binding Rossmann-like Domain"/>
    <property type="match status" value="1"/>
</dbReference>
<dbReference type="PANTHER" id="PTHR43975">
    <property type="entry name" value="ZGC:101858"/>
    <property type="match status" value="1"/>
</dbReference>
<keyword evidence="2" id="KW-1185">Reference proteome</keyword>
<reference evidence="1 2" key="1">
    <citation type="journal article" date="2014" name="Genome Announc.">
        <title>Draft Genome Sequence of the Agar-Degrading Bacterium Catenovulum sp. Strain DS-2, Isolated from Intestines of Haliotis diversicolor.</title>
        <authorList>
            <person name="Shan D."/>
            <person name="Li X."/>
            <person name="Gu Z."/>
            <person name="Wei G."/>
            <person name="Gao Z."/>
            <person name="Shao Z."/>
        </authorList>
    </citation>
    <scope>NUCLEOTIDE SEQUENCE [LARGE SCALE GENOMIC DNA]</scope>
    <source>
        <strain evidence="1 2">DS-2</strain>
    </source>
</reference>
<dbReference type="InterPro" id="IPR036291">
    <property type="entry name" value="NAD(P)-bd_dom_sf"/>
</dbReference>
<evidence type="ECO:0000313" key="2">
    <source>
        <dbReference type="Proteomes" id="UP000019276"/>
    </source>
</evidence>
<protein>
    <submittedName>
        <fullName evidence="1">3-oxoacyl-(Acyl-carrier-protein) reductase</fullName>
    </submittedName>
</protein>
<dbReference type="Proteomes" id="UP000019276">
    <property type="component" value="Unassembled WGS sequence"/>
</dbReference>
<dbReference type="Pfam" id="PF13561">
    <property type="entry name" value="adh_short_C2"/>
    <property type="match status" value="1"/>
</dbReference>
<gene>
    <name evidence="1" type="ORF">DS2_17687</name>
</gene>
<evidence type="ECO:0000313" key="1">
    <source>
        <dbReference type="EMBL" id="EWH08397.1"/>
    </source>
</evidence>
<comment type="caution">
    <text evidence="1">The sequence shown here is derived from an EMBL/GenBank/DDBJ whole genome shotgun (WGS) entry which is preliminary data.</text>
</comment>
<dbReference type="SUPFAM" id="SSF51735">
    <property type="entry name" value="NAD(P)-binding Rossmann-fold domains"/>
    <property type="match status" value="1"/>
</dbReference>
<dbReference type="AlphaFoldDB" id="W7QHG6"/>
<dbReference type="EMBL" id="ARZY01000048">
    <property type="protein sequence ID" value="EWH08397.1"/>
    <property type="molecule type" value="Genomic_DNA"/>
</dbReference>
<sequence>MQSFIPVLANPCSVVYVSSVAVEKAWPTASVYSASKAAFEGLTGSINLELAAQGVRINHLRPGVTLTEIQAKAGMTDEQIGELSSNMAGTPMGRILQPQDMITAIDYLASNASSGMRNAAIRVDGGFCLGDCC</sequence>
<dbReference type="eggNOG" id="COG1028">
    <property type="taxonomic scope" value="Bacteria"/>
</dbReference>